<dbReference type="PANTHER" id="PTHR35807:SF2">
    <property type="entry name" value="TRANSCRIPTIONAL ACTIVATOR DOMAIN"/>
    <property type="match status" value="1"/>
</dbReference>
<evidence type="ECO:0000256" key="4">
    <source>
        <dbReference type="ARBA" id="ARBA00023125"/>
    </source>
</evidence>
<gene>
    <name evidence="8" type="ORF">JFN88_22505</name>
</gene>
<dbReference type="InterPro" id="IPR036388">
    <property type="entry name" value="WH-like_DNA-bd_sf"/>
</dbReference>
<proteinExistence type="inferred from homology"/>
<evidence type="ECO:0000256" key="3">
    <source>
        <dbReference type="ARBA" id="ARBA00023015"/>
    </source>
</evidence>
<keyword evidence="3" id="KW-0805">Transcription regulation</keyword>
<organism evidence="8 9">
    <name type="scientific">Paenibacillus roseus</name>
    <dbReference type="NCBI Taxonomy" id="2798579"/>
    <lineage>
        <taxon>Bacteria</taxon>
        <taxon>Bacillati</taxon>
        <taxon>Bacillota</taxon>
        <taxon>Bacilli</taxon>
        <taxon>Bacillales</taxon>
        <taxon>Paenibacillaceae</taxon>
        <taxon>Paenibacillus</taxon>
    </lineage>
</organism>
<sequence>MKAILIDDEELALMQLERLLRDDGRYQVSGKYTTARAGLEHLAREQADVVFLDIGMPGIGGLEAGEKIRELNRNVHIVYITAYSDYALEAFELQALDYLLKPVNPARFVKTLDRILMYSPVSRHLEDKQAGTFHIQCFQRLELTGIAKLRWRTNKTQELFAFLLHYKNKWVSKDQILEELWGAYEQDRSITHLHTSIYQIRKMLKDEDIQATVEYAQDSYRLAATDMMTDVEEFESACLNDGVATEQDRTRAIDAMALYKGDYLAEHDYDWSKPRRRELLRKYIGCSLALVRYEMDTEREEQAVKRLEILQESDPYSEEICRHILLGYAKLNNGPAVRQHYEAFASILRSDLGIKPSPQTEALYDKCLESFSL</sequence>
<dbReference type="InterPro" id="IPR005158">
    <property type="entry name" value="BTAD"/>
</dbReference>
<feature type="domain" description="Response regulatory" evidence="7">
    <location>
        <begin position="2"/>
        <end position="116"/>
    </location>
</feature>
<dbReference type="Gene3D" id="1.25.40.10">
    <property type="entry name" value="Tetratricopeptide repeat domain"/>
    <property type="match status" value="1"/>
</dbReference>
<dbReference type="EMBL" id="JAELUP010000113">
    <property type="protein sequence ID" value="MBJ6363992.1"/>
    <property type="molecule type" value="Genomic_DNA"/>
</dbReference>
<evidence type="ECO:0000256" key="6">
    <source>
        <dbReference type="PROSITE-ProRule" id="PRU00169"/>
    </source>
</evidence>
<keyword evidence="2" id="KW-0902">Two-component regulatory system</keyword>
<dbReference type="InterPro" id="IPR001867">
    <property type="entry name" value="OmpR/PhoB-type_DNA-bd"/>
</dbReference>
<dbReference type="PROSITE" id="PS50110">
    <property type="entry name" value="RESPONSE_REGULATORY"/>
    <property type="match status" value="1"/>
</dbReference>
<dbReference type="GO" id="GO:0003677">
    <property type="term" value="F:DNA binding"/>
    <property type="evidence" value="ECO:0007669"/>
    <property type="project" value="UniProtKB-KW"/>
</dbReference>
<evidence type="ECO:0000256" key="1">
    <source>
        <dbReference type="ARBA" id="ARBA00005820"/>
    </source>
</evidence>
<keyword evidence="9" id="KW-1185">Reference proteome</keyword>
<dbReference type="InterPro" id="IPR016032">
    <property type="entry name" value="Sig_transdc_resp-reg_C-effctor"/>
</dbReference>
<dbReference type="Pfam" id="PF00072">
    <property type="entry name" value="Response_reg"/>
    <property type="match status" value="1"/>
</dbReference>
<protein>
    <submittedName>
        <fullName evidence="8">Response regulator</fullName>
    </submittedName>
</protein>
<dbReference type="SUPFAM" id="SSF52172">
    <property type="entry name" value="CheY-like"/>
    <property type="match status" value="1"/>
</dbReference>
<evidence type="ECO:0000256" key="2">
    <source>
        <dbReference type="ARBA" id="ARBA00023012"/>
    </source>
</evidence>
<dbReference type="SMART" id="SM01043">
    <property type="entry name" value="BTAD"/>
    <property type="match status" value="1"/>
</dbReference>
<dbReference type="InterPro" id="IPR001789">
    <property type="entry name" value="Sig_transdc_resp-reg_receiver"/>
</dbReference>
<dbReference type="Pfam" id="PF00486">
    <property type="entry name" value="Trans_reg_C"/>
    <property type="match status" value="1"/>
</dbReference>
<dbReference type="GO" id="GO:0000160">
    <property type="term" value="P:phosphorelay signal transduction system"/>
    <property type="evidence" value="ECO:0007669"/>
    <property type="project" value="UniProtKB-KW"/>
</dbReference>
<dbReference type="Gene3D" id="3.40.50.2300">
    <property type="match status" value="1"/>
</dbReference>
<dbReference type="GO" id="GO:0006355">
    <property type="term" value="P:regulation of DNA-templated transcription"/>
    <property type="evidence" value="ECO:0007669"/>
    <property type="project" value="InterPro"/>
</dbReference>
<dbReference type="SUPFAM" id="SSF48452">
    <property type="entry name" value="TPR-like"/>
    <property type="match status" value="1"/>
</dbReference>
<dbReference type="InterPro" id="IPR011990">
    <property type="entry name" value="TPR-like_helical_dom_sf"/>
</dbReference>
<evidence type="ECO:0000256" key="5">
    <source>
        <dbReference type="ARBA" id="ARBA00023163"/>
    </source>
</evidence>
<evidence type="ECO:0000259" key="7">
    <source>
        <dbReference type="PROSITE" id="PS50110"/>
    </source>
</evidence>
<dbReference type="SMART" id="SM00448">
    <property type="entry name" value="REC"/>
    <property type="match status" value="1"/>
</dbReference>
<reference evidence="8" key="1">
    <citation type="submission" date="2020-12" db="EMBL/GenBank/DDBJ databases">
        <authorList>
            <person name="Huq M.A."/>
        </authorList>
    </citation>
    <scope>NUCLEOTIDE SEQUENCE</scope>
    <source>
        <strain evidence="8">MAHUQ-46</strain>
    </source>
</reference>
<dbReference type="Proteomes" id="UP000640274">
    <property type="component" value="Unassembled WGS sequence"/>
</dbReference>
<name>A0A934J3C0_9BACL</name>
<keyword evidence="4" id="KW-0238">DNA-binding</keyword>
<accession>A0A934J3C0</accession>
<dbReference type="Gene3D" id="1.10.10.10">
    <property type="entry name" value="Winged helix-like DNA-binding domain superfamily/Winged helix DNA-binding domain"/>
    <property type="match status" value="1"/>
</dbReference>
<comment type="similarity">
    <text evidence="1">Belongs to the AfsR/DnrI/RedD regulatory family.</text>
</comment>
<dbReference type="AlphaFoldDB" id="A0A934J3C0"/>
<dbReference type="PANTHER" id="PTHR35807">
    <property type="entry name" value="TRANSCRIPTIONAL REGULATOR REDD-RELATED"/>
    <property type="match status" value="1"/>
</dbReference>
<dbReference type="Pfam" id="PF03704">
    <property type="entry name" value="BTAD"/>
    <property type="match status" value="1"/>
</dbReference>
<comment type="caution">
    <text evidence="8">The sequence shown here is derived from an EMBL/GenBank/DDBJ whole genome shotgun (WGS) entry which is preliminary data.</text>
</comment>
<dbReference type="InterPro" id="IPR011006">
    <property type="entry name" value="CheY-like_superfamily"/>
</dbReference>
<dbReference type="InterPro" id="IPR051677">
    <property type="entry name" value="AfsR-DnrI-RedD_regulator"/>
</dbReference>
<dbReference type="SUPFAM" id="SSF46894">
    <property type="entry name" value="C-terminal effector domain of the bipartite response regulators"/>
    <property type="match status" value="1"/>
</dbReference>
<evidence type="ECO:0000313" key="9">
    <source>
        <dbReference type="Proteomes" id="UP000640274"/>
    </source>
</evidence>
<evidence type="ECO:0000313" key="8">
    <source>
        <dbReference type="EMBL" id="MBJ6363992.1"/>
    </source>
</evidence>
<keyword evidence="6" id="KW-0597">Phosphoprotein</keyword>
<feature type="modified residue" description="4-aspartylphosphate" evidence="6">
    <location>
        <position position="53"/>
    </location>
</feature>
<dbReference type="RefSeq" id="WP_199021599.1">
    <property type="nucleotide sequence ID" value="NZ_JAELUP010000113.1"/>
</dbReference>
<keyword evidence="5" id="KW-0804">Transcription</keyword>